<reference evidence="2 3" key="1">
    <citation type="submission" date="2019-06" db="EMBL/GenBank/DDBJ databases">
        <title>Genomic insights into carbon and energy metabolism of Deferribacter autotrophicus revealed new metabolic traits in the phylum Deferribacteres.</title>
        <authorList>
            <person name="Slobodkin A.I."/>
            <person name="Slobodkina G.B."/>
            <person name="Allioux M."/>
            <person name="Alain K."/>
            <person name="Jebbar M."/>
            <person name="Shadrin V."/>
            <person name="Kublanov I.V."/>
            <person name="Toshchakov S.V."/>
            <person name="Bonch-Osmolovskaya E.A."/>
        </authorList>
    </citation>
    <scope>NUCLEOTIDE SEQUENCE [LARGE SCALE GENOMIC DNA]</scope>
    <source>
        <strain evidence="2 3">SL50</strain>
    </source>
</reference>
<keyword evidence="3" id="KW-1185">Reference proteome</keyword>
<dbReference type="RefSeq" id="WP_149265956.1">
    <property type="nucleotide sequence ID" value="NZ_VFJB01000004.1"/>
</dbReference>
<dbReference type="Proteomes" id="UP000322876">
    <property type="component" value="Unassembled WGS sequence"/>
</dbReference>
<evidence type="ECO:0000256" key="1">
    <source>
        <dbReference type="SAM" id="Phobius"/>
    </source>
</evidence>
<keyword evidence="1" id="KW-1133">Transmembrane helix</keyword>
<comment type="caution">
    <text evidence="2">The sequence shown here is derived from an EMBL/GenBank/DDBJ whole genome shotgun (WGS) entry which is preliminary data.</text>
</comment>
<feature type="transmembrane region" description="Helical" evidence="1">
    <location>
        <begin position="6"/>
        <end position="29"/>
    </location>
</feature>
<accession>A0A5A8F6G2</accession>
<sequence>MKRFLYLIIGFLVILFFLFSIRIYDAYFIDIESNKLIPKKVVVINPFYQKNVYAFLLLNKLKVEKGDHTISAVGEFVKFQDVNIKNGFCKIRLSFLKGFQNGSNSEYLFLKSLLKTLKSFDSNIKVFKIDVVNSEAFTQIDYNCAMTLENDEIKIIEGSCDEK</sequence>
<gene>
    <name evidence="2" type="ORF">FHQ18_04365</name>
</gene>
<name>A0A5A8F6G2_9BACT</name>
<protein>
    <submittedName>
        <fullName evidence="2">GerMN domain-containing protein</fullName>
    </submittedName>
</protein>
<dbReference type="AlphaFoldDB" id="A0A5A8F6G2"/>
<dbReference type="EMBL" id="VFJB01000004">
    <property type="protein sequence ID" value="KAA0258399.1"/>
    <property type="molecule type" value="Genomic_DNA"/>
</dbReference>
<evidence type="ECO:0000313" key="3">
    <source>
        <dbReference type="Proteomes" id="UP000322876"/>
    </source>
</evidence>
<keyword evidence="1" id="KW-0812">Transmembrane</keyword>
<dbReference type="OrthoDB" id="9845124at2"/>
<proteinExistence type="predicted"/>
<evidence type="ECO:0000313" key="2">
    <source>
        <dbReference type="EMBL" id="KAA0258399.1"/>
    </source>
</evidence>
<organism evidence="2 3">
    <name type="scientific">Deferribacter autotrophicus</name>
    <dbReference type="NCBI Taxonomy" id="500465"/>
    <lineage>
        <taxon>Bacteria</taxon>
        <taxon>Pseudomonadati</taxon>
        <taxon>Deferribacterota</taxon>
        <taxon>Deferribacteres</taxon>
        <taxon>Deferribacterales</taxon>
        <taxon>Deferribacteraceae</taxon>
        <taxon>Deferribacter</taxon>
    </lineage>
</organism>
<keyword evidence="1" id="KW-0472">Membrane</keyword>